<comment type="caution">
    <text evidence="2">The sequence shown here is derived from an EMBL/GenBank/DDBJ whole genome shotgun (WGS) entry which is preliminary data.</text>
</comment>
<proteinExistence type="predicted"/>
<dbReference type="EMBL" id="JBEDUW010000003">
    <property type="protein sequence ID" value="KAK9938536.1"/>
    <property type="molecule type" value="Genomic_DNA"/>
</dbReference>
<name>A0AAW1XNT5_RUBAR</name>
<feature type="region of interest" description="Disordered" evidence="1">
    <location>
        <begin position="1"/>
        <end position="76"/>
    </location>
</feature>
<reference evidence="2 3" key="1">
    <citation type="journal article" date="2023" name="G3 (Bethesda)">
        <title>A chromosome-length genome assembly and annotation of blackberry (Rubus argutus, cv. 'Hillquist').</title>
        <authorList>
            <person name="Bruna T."/>
            <person name="Aryal R."/>
            <person name="Dudchenko O."/>
            <person name="Sargent D.J."/>
            <person name="Mead D."/>
            <person name="Buti M."/>
            <person name="Cavallini A."/>
            <person name="Hytonen T."/>
            <person name="Andres J."/>
            <person name="Pham M."/>
            <person name="Weisz D."/>
            <person name="Mascagni F."/>
            <person name="Usai G."/>
            <person name="Natali L."/>
            <person name="Bassil N."/>
            <person name="Fernandez G.E."/>
            <person name="Lomsadze A."/>
            <person name="Armour M."/>
            <person name="Olukolu B."/>
            <person name="Poorten T."/>
            <person name="Britton C."/>
            <person name="Davik J."/>
            <person name="Ashrafi H."/>
            <person name="Aiden E.L."/>
            <person name="Borodovsky M."/>
            <person name="Worthington M."/>
        </authorList>
    </citation>
    <scope>NUCLEOTIDE SEQUENCE [LARGE SCALE GENOMIC DNA]</scope>
    <source>
        <strain evidence="2">PI 553951</strain>
    </source>
</reference>
<evidence type="ECO:0000313" key="3">
    <source>
        <dbReference type="Proteomes" id="UP001457282"/>
    </source>
</evidence>
<organism evidence="2 3">
    <name type="scientific">Rubus argutus</name>
    <name type="common">Southern blackberry</name>
    <dbReference type="NCBI Taxonomy" id="59490"/>
    <lineage>
        <taxon>Eukaryota</taxon>
        <taxon>Viridiplantae</taxon>
        <taxon>Streptophyta</taxon>
        <taxon>Embryophyta</taxon>
        <taxon>Tracheophyta</taxon>
        <taxon>Spermatophyta</taxon>
        <taxon>Magnoliopsida</taxon>
        <taxon>eudicotyledons</taxon>
        <taxon>Gunneridae</taxon>
        <taxon>Pentapetalae</taxon>
        <taxon>rosids</taxon>
        <taxon>fabids</taxon>
        <taxon>Rosales</taxon>
        <taxon>Rosaceae</taxon>
        <taxon>Rosoideae</taxon>
        <taxon>Rosoideae incertae sedis</taxon>
        <taxon>Rubus</taxon>
    </lineage>
</organism>
<feature type="compositionally biased region" description="Polar residues" evidence="1">
    <location>
        <begin position="1"/>
        <end position="18"/>
    </location>
</feature>
<evidence type="ECO:0000313" key="2">
    <source>
        <dbReference type="EMBL" id="KAK9938536.1"/>
    </source>
</evidence>
<keyword evidence="3" id="KW-1185">Reference proteome</keyword>
<evidence type="ECO:0000256" key="1">
    <source>
        <dbReference type="SAM" id="MobiDB-lite"/>
    </source>
</evidence>
<sequence>MTSTPTSPKLLLQPSTLSHRALPPSRNCIDLPRQFRRRSFSATPPQLRRRQAQLADATSRTQPPPPPSMCSVVVIP</sequence>
<gene>
    <name evidence="2" type="ORF">M0R45_015266</name>
</gene>
<dbReference type="AlphaFoldDB" id="A0AAW1XNT5"/>
<accession>A0AAW1XNT5</accession>
<dbReference type="Proteomes" id="UP001457282">
    <property type="component" value="Unassembled WGS sequence"/>
</dbReference>
<protein>
    <submittedName>
        <fullName evidence="2">Uncharacterized protein</fullName>
    </submittedName>
</protein>